<comment type="caution">
    <text evidence="10">The sequence shown here is derived from an EMBL/GenBank/DDBJ whole genome shotgun (WGS) entry which is preliminary data.</text>
</comment>
<dbReference type="EMBL" id="BOPV01000001">
    <property type="protein sequence ID" value="GIL39705.1"/>
    <property type="molecule type" value="Genomic_DNA"/>
</dbReference>
<dbReference type="InterPro" id="IPR006076">
    <property type="entry name" value="FAD-dep_OxRdtase"/>
</dbReference>
<dbReference type="PROSITE" id="PS00677">
    <property type="entry name" value="DAO"/>
    <property type="match status" value="1"/>
</dbReference>
<dbReference type="Gene3D" id="3.30.9.10">
    <property type="entry name" value="D-Amino Acid Oxidase, subunit A, domain 2"/>
    <property type="match status" value="1"/>
</dbReference>
<dbReference type="Gene3D" id="3.40.50.720">
    <property type="entry name" value="NAD(P)-binding Rossmann-like Domain"/>
    <property type="match status" value="2"/>
</dbReference>
<protein>
    <recommendedName>
        <fullName evidence="7">D-amino-acid oxidase</fullName>
        <ecNumber evidence="6">1.4.3.3</ecNumber>
    </recommendedName>
</protein>
<dbReference type="GO" id="GO:0005737">
    <property type="term" value="C:cytoplasm"/>
    <property type="evidence" value="ECO:0007669"/>
    <property type="project" value="TreeGrafter"/>
</dbReference>
<evidence type="ECO:0000256" key="8">
    <source>
        <dbReference type="ARBA" id="ARBA00049547"/>
    </source>
</evidence>
<dbReference type="Pfam" id="PF01266">
    <property type="entry name" value="DAO"/>
    <property type="match status" value="1"/>
</dbReference>
<keyword evidence="4" id="KW-0274">FAD</keyword>
<dbReference type="GO" id="GO:0019478">
    <property type="term" value="P:D-amino acid catabolic process"/>
    <property type="evidence" value="ECO:0007669"/>
    <property type="project" value="TreeGrafter"/>
</dbReference>
<dbReference type="PROSITE" id="PS51257">
    <property type="entry name" value="PROKAR_LIPOPROTEIN"/>
    <property type="match status" value="1"/>
</dbReference>
<evidence type="ECO:0000313" key="10">
    <source>
        <dbReference type="EMBL" id="GIL39705.1"/>
    </source>
</evidence>
<comment type="catalytic activity">
    <reaction evidence="8">
        <text>a D-alpha-amino acid + O2 + H2O = a 2-oxocarboxylate + H2O2 + NH4(+)</text>
        <dbReference type="Rhea" id="RHEA:21816"/>
        <dbReference type="ChEBI" id="CHEBI:15377"/>
        <dbReference type="ChEBI" id="CHEBI:15379"/>
        <dbReference type="ChEBI" id="CHEBI:16240"/>
        <dbReference type="ChEBI" id="CHEBI:28938"/>
        <dbReference type="ChEBI" id="CHEBI:35179"/>
        <dbReference type="ChEBI" id="CHEBI:59871"/>
        <dbReference type="EC" id="1.4.3.3"/>
    </reaction>
    <physiologicalReaction direction="left-to-right" evidence="8">
        <dbReference type="Rhea" id="RHEA:21817"/>
    </physiologicalReaction>
</comment>
<dbReference type="EC" id="1.4.3.3" evidence="6"/>
<organism evidence="10 11">
    <name type="scientific">Roseiterribacter gracilis</name>
    <dbReference type="NCBI Taxonomy" id="2812848"/>
    <lineage>
        <taxon>Bacteria</taxon>
        <taxon>Pseudomonadati</taxon>
        <taxon>Pseudomonadota</taxon>
        <taxon>Alphaproteobacteria</taxon>
        <taxon>Rhodospirillales</taxon>
        <taxon>Roseiterribacteraceae</taxon>
        <taxon>Roseiterribacter</taxon>
    </lineage>
</organism>
<evidence type="ECO:0000256" key="5">
    <source>
        <dbReference type="ARBA" id="ARBA00023002"/>
    </source>
</evidence>
<dbReference type="GO" id="GO:0071949">
    <property type="term" value="F:FAD binding"/>
    <property type="evidence" value="ECO:0007669"/>
    <property type="project" value="InterPro"/>
</dbReference>
<comment type="similarity">
    <text evidence="2">Belongs to the DAMOX/DASOX family.</text>
</comment>
<keyword evidence="5" id="KW-0560">Oxidoreductase</keyword>
<accession>A0A8S8XEZ4</accession>
<evidence type="ECO:0000256" key="3">
    <source>
        <dbReference type="ARBA" id="ARBA00022630"/>
    </source>
</evidence>
<dbReference type="PANTHER" id="PTHR11530:SF11">
    <property type="entry name" value="D-ASPARTATE OXIDASE"/>
    <property type="match status" value="1"/>
</dbReference>
<name>A0A8S8XEZ4_9PROT</name>
<dbReference type="InterPro" id="IPR006181">
    <property type="entry name" value="D-amino_acid_oxidase_CS"/>
</dbReference>
<dbReference type="InterPro" id="IPR023209">
    <property type="entry name" value="DAO"/>
</dbReference>
<evidence type="ECO:0000256" key="6">
    <source>
        <dbReference type="ARBA" id="ARBA00039101"/>
    </source>
</evidence>
<proteinExistence type="inferred from homology"/>
<sequence length="387" mass="42306">MHRRSFLQTGSAAVGALTLAGCTTATTPRPRIAFDPTVVLHPMRADNARILKVTVCTRPFRAAGPRLELERVGDKIVVHNYGHGGSGWSLSWGYANLAVEQALATGQRDLAVLGCGALGLTAALTAQRNGAHVTIYAKDLPAETRSANATGTWSPDSRVALQSAVTPAFEQRWESIARSSFRTHLSLLGVEGAPVEWVDRYILSDEPWNAPNDPTDGPDFAELRHLIRGLAPQLQEVEPGTHPFPVPYVKRNASLQFNVTSLQHRLVQDFLAAGGKIERREFHAPSELAKLKQKTIINCTGYGARALWRDESVIPVRGQLTWLLPQAEVRYGVIYHDMIAIPRSDGIIVQRDTEATGFNNPDTTPDRAEAERAVASLAELMGKMRTS</sequence>
<dbReference type="SUPFAM" id="SSF51971">
    <property type="entry name" value="Nucleotide-binding domain"/>
    <property type="match status" value="1"/>
</dbReference>
<dbReference type="Proteomes" id="UP000681075">
    <property type="component" value="Unassembled WGS sequence"/>
</dbReference>
<keyword evidence="3" id="KW-0285">Flavoprotein</keyword>
<dbReference type="RefSeq" id="WP_420242813.1">
    <property type="nucleotide sequence ID" value="NZ_BOPV01000001.1"/>
</dbReference>
<gene>
    <name evidence="10" type="ORF">TMPK1_19420</name>
</gene>
<evidence type="ECO:0000313" key="11">
    <source>
        <dbReference type="Proteomes" id="UP000681075"/>
    </source>
</evidence>
<reference evidence="10" key="1">
    <citation type="submission" date="2021-02" db="EMBL/GenBank/DDBJ databases">
        <title>Genome sequence of Rhodospirillales sp. strain TMPK1 isolated from soil.</title>
        <authorList>
            <person name="Nakai R."/>
            <person name="Kusada H."/>
            <person name="Tamaki H."/>
        </authorList>
    </citation>
    <scope>NUCLEOTIDE SEQUENCE</scope>
    <source>
        <strain evidence="10">TMPK1</strain>
    </source>
</reference>
<comment type="cofactor">
    <cofactor evidence="1">
        <name>FAD</name>
        <dbReference type="ChEBI" id="CHEBI:57692"/>
    </cofactor>
</comment>
<evidence type="ECO:0000256" key="7">
    <source>
        <dbReference type="ARBA" id="ARBA00039751"/>
    </source>
</evidence>
<evidence type="ECO:0000256" key="4">
    <source>
        <dbReference type="ARBA" id="ARBA00022827"/>
    </source>
</evidence>
<dbReference type="GO" id="GO:0003884">
    <property type="term" value="F:D-amino-acid oxidase activity"/>
    <property type="evidence" value="ECO:0007669"/>
    <property type="project" value="UniProtKB-EC"/>
</dbReference>
<keyword evidence="11" id="KW-1185">Reference proteome</keyword>
<evidence type="ECO:0000256" key="2">
    <source>
        <dbReference type="ARBA" id="ARBA00006730"/>
    </source>
</evidence>
<evidence type="ECO:0000259" key="9">
    <source>
        <dbReference type="Pfam" id="PF01266"/>
    </source>
</evidence>
<evidence type="ECO:0000256" key="1">
    <source>
        <dbReference type="ARBA" id="ARBA00001974"/>
    </source>
</evidence>
<dbReference type="PANTHER" id="PTHR11530">
    <property type="entry name" value="D-AMINO ACID OXIDASE"/>
    <property type="match status" value="1"/>
</dbReference>
<dbReference type="AlphaFoldDB" id="A0A8S8XEZ4"/>
<feature type="domain" description="FAD dependent oxidoreductase" evidence="9">
    <location>
        <begin position="109"/>
        <end position="381"/>
    </location>
</feature>